<dbReference type="AlphaFoldDB" id="T1K9G8"/>
<reference evidence="3" key="1">
    <citation type="submission" date="2011-08" db="EMBL/GenBank/DDBJ databases">
        <authorList>
            <person name="Rombauts S."/>
        </authorList>
    </citation>
    <scope>NUCLEOTIDE SEQUENCE</scope>
    <source>
        <strain evidence="3">London</strain>
    </source>
</reference>
<proteinExistence type="predicted"/>
<keyword evidence="3" id="KW-1185">Reference proteome</keyword>
<dbReference type="HOGENOM" id="CLU_3320615_0_0_1"/>
<name>T1K9G8_TETUR</name>
<sequence length="39" mass="4244">MFQQCNGVGPKMATNFEPVTGKPFNPELKPSIVHGNNDV</sequence>
<organism evidence="2 3">
    <name type="scientific">Tetranychus urticae</name>
    <name type="common">Two-spotted spider mite</name>
    <dbReference type="NCBI Taxonomy" id="32264"/>
    <lineage>
        <taxon>Eukaryota</taxon>
        <taxon>Metazoa</taxon>
        <taxon>Ecdysozoa</taxon>
        <taxon>Arthropoda</taxon>
        <taxon>Chelicerata</taxon>
        <taxon>Arachnida</taxon>
        <taxon>Acari</taxon>
        <taxon>Acariformes</taxon>
        <taxon>Trombidiformes</taxon>
        <taxon>Prostigmata</taxon>
        <taxon>Eleutherengona</taxon>
        <taxon>Raphignathae</taxon>
        <taxon>Tetranychoidea</taxon>
        <taxon>Tetranychidae</taxon>
        <taxon>Tetranychus</taxon>
    </lineage>
</organism>
<evidence type="ECO:0000256" key="1">
    <source>
        <dbReference type="SAM" id="MobiDB-lite"/>
    </source>
</evidence>
<dbReference type="EnsemblMetazoa" id="tetur07g04870.1">
    <property type="protein sequence ID" value="tetur07g04870.1"/>
    <property type="gene ID" value="tetur07g04870"/>
</dbReference>
<reference evidence="2" key="2">
    <citation type="submission" date="2015-06" db="UniProtKB">
        <authorList>
            <consortium name="EnsemblMetazoa"/>
        </authorList>
    </citation>
    <scope>IDENTIFICATION</scope>
</reference>
<dbReference type="EMBL" id="CAEY01001890">
    <property type="status" value="NOT_ANNOTATED_CDS"/>
    <property type="molecule type" value="Genomic_DNA"/>
</dbReference>
<evidence type="ECO:0000313" key="3">
    <source>
        <dbReference type="Proteomes" id="UP000015104"/>
    </source>
</evidence>
<protein>
    <submittedName>
        <fullName evidence="2">Uncharacterized protein</fullName>
    </submittedName>
</protein>
<evidence type="ECO:0000313" key="2">
    <source>
        <dbReference type="EnsemblMetazoa" id="tetur07g04870.1"/>
    </source>
</evidence>
<accession>T1K9G8</accession>
<dbReference type="Proteomes" id="UP000015104">
    <property type="component" value="Unassembled WGS sequence"/>
</dbReference>
<feature type="region of interest" description="Disordered" evidence="1">
    <location>
        <begin position="1"/>
        <end position="39"/>
    </location>
</feature>